<accession>A0A1F5DF98</accession>
<dbReference type="EMBL" id="MEZJ01000027">
    <property type="protein sequence ID" value="OGD53724.1"/>
    <property type="molecule type" value="Genomic_DNA"/>
</dbReference>
<name>A0A1F5DF98_9BACT</name>
<protein>
    <submittedName>
        <fullName evidence="1">Uncharacterized protein</fullName>
    </submittedName>
</protein>
<reference evidence="1 2" key="1">
    <citation type="journal article" date="2016" name="Nat. Commun.">
        <title>Thousands of microbial genomes shed light on interconnected biogeochemical processes in an aquifer system.</title>
        <authorList>
            <person name="Anantharaman K."/>
            <person name="Brown C.T."/>
            <person name="Hug L.A."/>
            <person name="Sharon I."/>
            <person name="Castelle C.J."/>
            <person name="Probst A.J."/>
            <person name="Thomas B.C."/>
            <person name="Singh A."/>
            <person name="Wilkins M.J."/>
            <person name="Karaoz U."/>
            <person name="Brodie E.L."/>
            <person name="Williams K.H."/>
            <person name="Hubbard S.S."/>
            <person name="Banfield J.F."/>
        </authorList>
    </citation>
    <scope>NUCLEOTIDE SEQUENCE [LARGE SCALE GENOMIC DNA]</scope>
</reference>
<dbReference type="Proteomes" id="UP000178758">
    <property type="component" value="Unassembled WGS sequence"/>
</dbReference>
<organism evidence="1 2">
    <name type="scientific">Candidatus Beckwithbacteria bacterium RBG_13_35_6</name>
    <dbReference type="NCBI Taxonomy" id="1797456"/>
    <lineage>
        <taxon>Bacteria</taxon>
        <taxon>Candidatus Beckwithiibacteriota</taxon>
    </lineage>
</organism>
<gene>
    <name evidence="1" type="ORF">A3J78_00690</name>
</gene>
<comment type="caution">
    <text evidence="1">The sequence shown here is derived from an EMBL/GenBank/DDBJ whole genome shotgun (WGS) entry which is preliminary data.</text>
</comment>
<dbReference type="AlphaFoldDB" id="A0A1F5DF98"/>
<evidence type="ECO:0000313" key="1">
    <source>
        <dbReference type="EMBL" id="OGD53724.1"/>
    </source>
</evidence>
<proteinExistence type="predicted"/>
<evidence type="ECO:0000313" key="2">
    <source>
        <dbReference type="Proteomes" id="UP000178758"/>
    </source>
</evidence>
<sequence>MSGAVSQAEKQEGLSDILDPNAFLELTSEQTAIQRAAVKRYINFVTPSLEFLRVEPLAAVVGCLNHRLLSTE</sequence>